<keyword evidence="4" id="KW-1185">Reference proteome</keyword>
<evidence type="ECO:0000256" key="2">
    <source>
        <dbReference type="SAM" id="SignalP"/>
    </source>
</evidence>
<feature type="region of interest" description="Disordered" evidence="1">
    <location>
        <begin position="250"/>
        <end position="273"/>
    </location>
</feature>
<evidence type="ECO:0008006" key="5">
    <source>
        <dbReference type="Google" id="ProtNLM"/>
    </source>
</evidence>
<keyword evidence="2" id="KW-0732">Signal</keyword>
<gene>
    <name evidence="3" type="ORF">F0562_013547</name>
</gene>
<dbReference type="Proteomes" id="UP000325577">
    <property type="component" value="Linkage Group LG6"/>
</dbReference>
<name>A0A5J4ZQE6_9ASTE</name>
<feature type="signal peptide" evidence="2">
    <location>
        <begin position="1"/>
        <end position="17"/>
    </location>
</feature>
<protein>
    <recommendedName>
        <fullName evidence="5">Lipoxygenase domain-containing protein</fullName>
    </recommendedName>
</protein>
<sequence>MVLLISLIALSAPKVFKDDTSLQIPNKKEKEKKDSGGYGILLFLRQVLESLKTEVGDDQQANGVVASTNEVEAIPLVKKKVSNNKERATTGKEKVFVETKVPKLNLRFSKPSGRSALSEVLLIGQTSLAVEIMPEFLLYVLPAISEQGGILPSILEDEVQVIHEPMLSEGIPFVFAPIDTKGAEVDQGVPELVKGIRKAFECFLGIFAEYVQVNKPLDRLNDVLAIPVETSVRTNPVASLEFEGVSKLNNNSPVPPLSDLKSDHDPISQPEQV</sequence>
<feature type="chain" id="PRO_5023914536" description="Lipoxygenase domain-containing protein" evidence="2">
    <location>
        <begin position="18"/>
        <end position="273"/>
    </location>
</feature>
<organism evidence="3 4">
    <name type="scientific">Nyssa sinensis</name>
    <dbReference type="NCBI Taxonomy" id="561372"/>
    <lineage>
        <taxon>Eukaryota</taxon>
        <taxon>Viridiplantae</taxon>
        <taxon>Streptophyta</taxon>
        <taxon>Embryophyta</taxon>
        <taxon>Tracheophyta</taxon>
        <taxon>Spermatophyta</taxon>
        <taxon>Magnoliopsida</taxon>
        <taxon>eudicotyledons</taxon>
        <taxon>Gunneridae</taxon>
        <taxon>Pentapetalae</taxon>
        <taxon>asterids</taxon>
        <taxon>Cornales</taxon>
        <taxon>Nyssaceae</taxon>
        <taxon>Nyssa</taxon>
    </lineage>
</organism>
<proteinExistence type="predicted"/>
<dbReference type="EMBL" id="CM018049">
    <property type="protein sequence ID" value="KAA8519291.1"/>
    <property type="molecule type" value="Genomic_DNA"/>
</dbReference>
<evidence type="ECO:0000313" key="3">
    <source>
        <dbReference type="EMBL" id="KAA8519291.1"/>
    </source>
</evidence>
<evidence type="ECO:0000313" key="4">
    <source>
        <dbReference type="Proteomes" id="UP000325577"/>
    </source>
</evidence>
<accession>A0A5J4ZQE6</accession>
<dbReference type="AlphaFoldDB" id="A0A5J4ZQE6"/>
<reference evidence="3 4" key="1">
    <citation type="submission" date="2019-09" db="EMBL/GenBank/DDBJ databases">
        <title>A chromosome-level genome assembly of the Chinese tupelo Nyssa sinensis.</title>
        <authorList>
            <person name="Yang X."/>
            <person name="Kang M."/>
            <person name="Yang Y."/>
            <person name="Xiong H."/>
            <person name="Wang M."/>
            <person name="Zhang Z."/>
            <person name="Wang Z."/>
            <person name="Wu H."/>
            <person name="Ma T."/>
            <person name="Liu J."/>
            <person name="Xi Z."/>
        </authorList>
    </citation>
    <scope>NUCLEOTIDE SEQUENCE [LARGE SCALE GENOMIC DNA]</scope>
    <source>
        <strain evidence="3">J267</strain>
        <tissue evidence="3">Leaf</tissue>
    </source>
</reference>
<evidence type="ECO:0000256" key="1">
    <source>
        <dbReference type="SAM" id="MobiDB-lite"/>
    </source>
</evidence>